<organism evidence="9 10">
    <name type="scientific">Phtheirospermum japonicum</name>
    <dbReference type="NCBI Taxonomy" id="374723"/>
    <lineage>
        <taxon>Eukaryota</taxon>
        <taxon>Viridiplantae</taxon>
        <taxon>Streptophyta</taxon>
        <taxon>Embryophyta</taxon>
        <taxon>Tracheophyta</taxon>
        <taxon>Spermatophyta</taxon>
        <taxon>Magnoliopsida</taxon>
        <taxon>eudicotyledons</taxon>
        <taxon>Gunneridae</taxon>
        <taxon>Pentapetalae</taxon>
        <taxon>asterids</taxon>
        <taxon>lamiids</taxon>
        <taxon>Lamiales</taxon>
        <taxon>Orobanchaceae</taxon>
        <taxon>Orobanchaceae incertae sedis</taxon>
        <taxon>Phtheirospermum</taxon>
    </lineage>
</organism>
<evidence type="ECO:0000256" key="7">
    <source>
        <dbReference type="SAM" id="Phobius"/>
    </source>
</evidence>
<comment type="caution">
    <text evidence="9">The sequence shown here is derived from an EMBL/GenBank/DDBJ whole genome shotgun (WGS) entry which is preliminary data.</text>
</comment>
<dbReference type="Pfam" id="PF00361">
    <property type="entry name" value="Proton_antipo_M"/>
    <property type="match status" value="1"/>
</dbReference>
<comment type="catalytic activity">
    <reaction evidence="6">
        <text>a plastoquinone + NADH + (n+1) H(+)(in) = a plastoquinol + NAD(+) + n H(+)(out)</text>
        <dbReference type="Rhea" id="RHEA:42608"/>
        <dbReference type="Rhea" id="RHEA-COMP:9561"/>
        <dbReference type="Rhea" id="RHEA-COMP:9562"/>
        <dbReference type="ChEBI" id="CHEBI:15378"/>
        <dbReference type="ChEBI" id="CHEBI:17757"/>
        <dbReference type="ChEBI" id="CHEBI:57540"/>
        <dbReference type="ChEBI" id="CHEBI:57945"/>
        <dbReference type="ChEBI" id="CHEBI:62192"/>
    </reaction>
</comment>
<keyword evidence="3" id="KW-1278">Translocase</keyword>
<dbReference type="GO" id="GO:0009535">
    <property type="term" value="C:chloroplast thylakoid membrane"/>
    <property type="evidence" value="ECO:0007669"/>
    <property type="project" value="UniProtKB-SubCell"/>
</dbReference>
<evidence type="ECO:0000256" key="3">
    <source>
        <dbReference type="ARBA" id="ARBA00022967"/>
    </source>
</evidence>
<sequence length="61" mass="6574">MGFIIIGICSITDMGLKRALLLIISHGFIGASLIFLAGMTYDRIQSVYLDEMGGIAVPMPK</sequence>
<proteinExistence type="predicted"/>
<dbReference type="GO" id="GO:0003954">
    <property type="term" value="F:NADH dehydrogenase activity"/>
    <property type="evidence" value="ECO:0007669"/>
    <property type="project" value="TreeGrafter"/>
</dbReference>
<dbReference type="GO" id="GO:0048039">
    <property type="term" value="F:ubiquinone binding"/>
    <property type="evidence" value="ECO:0007669"/>
    <property type="project" value="TreeGrafter"/>
</dbReference>
<dbReference type="GO" id="GO:0008137">
    <property type="term" value="F:NADH dehydrogenase (ubiquinone) activity"/>
    <property type="evidence" value="ECO:0007669"/>
    <property type="project" value="InterPro"/>
</dbReference>
<dbReference type="AlphaFoldDB" id="A0A830CJJ9"/>
<evidence type="ECO:0000256" key="2">
    <source>
        <dbReference type="ARBA" id="ARBA00022640"/>
    </source>
</evidence>
<dbReference type="InterPro" id="IPR001750">
    <property type="entry name" value="ND/Mrp_TM"/>
</dbReference>
<keyword evidence="2" id="KW-0934">Plastid</keyword>
<accession>A0A830CJJ9</accession>
<dbReference type="PANTHER" id="PTHR43507:SF21">
    <property type="entry name" value="NAD(P)H-QUINONE OXIDOREDUCTASE CHAIN 4, CHLOROPLASTIC"/>
    <property type="match status" value="1"/>
</dbReference>
<protein>
    <submittedName>
        <fullName evidence="9">NAD(P)H-quinone oxidoreductase chain 4 chloroplastic</fullName>
    </submittedName>
</protein>
<evidence type="ECO:0000313" key="9">
    <source>
        <dbReference type="EMBL" id="GFP99970.1"/>
    </source>
</evidence>
<keyword evidence="10" id="KW-1185">Reference proteome</keyword>
<feature type="domain" description="NADH:quinone oxidoreductase/Mrp antiporter transmembrane" evidence="8">
    <location>
        <begin position="1"/>
        <end position="60"/>
    </location>
</feature>
<evidence type="ECO:0000256" key="6">
    <source>
        <dbReference type="ARBA" id="ARBA00048026"/>
    </source>
</evidence>
<gene>
    <name evidence="9" type="ORF">PHJA_002141100</name>
</gene>
<keyword evidence="7" id="KW-0472">Membrane</keyword>
<keyword evidence="7" id="KW-0812">Transmembrane</keyword>
<comment type="catalytic activity">
    <reaction evidence="5">
        <text>a plastoquinone + NADPH + (n+1) H(+)(in) = a plastoquinol + NADP(+) + n H(+)(out)</text>
        <dbReference type="Rhea" id="RHEA:42612"/>
        <dbReference type="Rhea" id="RHEA-COMP:9561"/>
        <dbReference type="Rhea" id="RHEA-COMP:9562"/>
        <dbReference type="ChEBI" id="CHEBI:15378"/>
        <dbReference type="ChEBI" id="CHEBI:17757"/>
        <dbReference type="ChEBI" id="CHEBI:57783"/>
        <dbReference type="ChEBI" id="CHEBI:58349"/>
        <dbReference type="ChEBI" id="CHEBI:62192"/>
    </reaction>
</comment>
<reference evidence="9" key="1">
    <citation type="submission" date="2020-07" db="EMBL/GenBank/DDBJ databases">
        <title>Ethylene signaling mediates host invasion by parasitic plants.</title>
        <authorList>
            <person name="Yoshida S."/>
        </authorList>
    </citation>
    <scope>NUCLEOTIDE SEQUENCE</scope>
    <source>
        <strain evidence="9">Okayama</strain>
    </source>
</reference>
<comment type="subcellular location">
    <subcellularLocation>
        <location evidence="1">Plastid</location>
        <location evidence="1">Chloroplast thylakoid membrane</location>
    </subcellularLocation>
</comment>
<evidence type="ECO:0000256" key="4">
    <source>
        <dbReference type="ARBA" id="ARBA00023027"/>
    </source>
</evidence>
<evidence type="ECO:0000256" key="1">
    <source>
        <dbReference type="ARBA" id="ARBA00004334"/>
    </source>
</evidence>
<evidence type="ECO:0000259" key="8">
    <source>
        <dbReference type="Pfam" id="PF00361"/>
    </source>
</evidence>
<dbReference type="GO" id="GO:0042773">
    <property type="term" value="P:ATP synthesis coupled electron transport"/>
    <property type="evidence" value="ECO:0007669"/>
    <property type="project" value="InterPro"/>
</dbReference>
<evidence type="ECO:0000256" key="5">
    <source>
        <dbReference type="ARBA" id="ARBA00047726"/>
    </source>
</evidence>
<keyword evidence="7" id="KW-1133">Transmembrane helix</keyword>
<feature type="transmembrane region" description="Helical" evidence="7">
    <location>
        <begin position="20"/>
        <end position="41"/>
    </location>
</feature>
<dbReference type="EMBL" id="BMAC01000600">
    <property type="protein sequence ID" value="GFP99970.1"/>
    <property type="molecule type" value="Genomic_DNA"/>
</dbReference>
<dbReference type="GO" id="GO:0015990">
    <property type="term" value="P:electron transport coupled proton transport"/>
    <property type="evidence" value="ECO:0007669"/>
    <property type="project" value="TreeGrafter"/>
</dbReference>
<keyword evidence="4" id="KW-0520">NAD</keyword>
<dbReference type="OrthoDB" id="1720529at2759"/>
<dbReference type="Proteomes" id="UP000653305">
    <property type="component" value="Unassembled WGS sequence"/>
</dbReference>
<name>A0A830CJJ9_9LAMI</name>
<dbReference type="PANTHER" id="PTHR43507">
    <property type="entry name" value="NADH-UBIQUINONE OXIDOREDUCTASE CHAIN 4"/>
    <property type="match status" value="1"/>
</dbReference>
<evidence type="ECO:0000313" key="10">
    <source>
        <dbReference type="Proteomes" id="UP000653305"/>
    </source>
</evidence>
<dbReference type="InterPro" id="IPR003918">
    <property type="entry name" value="NADH_UbQ_OxRdtase"/>
</dbReference>